<dbReference type="OrthoDB" id="9804742at2"/>
<name>A0A0S4LBA1_9BACT</name>
<dbReference type="InterPro" id="IPR036388">
    <property type="entry name" value="WH-like_DNA-bd_sf"/>
</dbReference>
<dbReference type="PRINTS" id="PR00778">
    <property type="entry name" value="HTHARSR"/>
</dbReference>
<dbReference type="STRING" id="1742972.COMA1_11486"/>
<evidence type="ECO:0000259" key="4">
    <source>
        <dbReference type="PROSITE" id="PS50987"/>
    </source>
</evidence>
<dbReference type="PANTHER" id="PTHR43132:SF2">
    <property type="entry name" value="ARSENICAL RESISTANCE OPERON REPRESSOR ARSR-RELATED"/>
    <property type="match status" value="1"/>
</dbReference>
<keyword evidence="1" id="KW-0805">Transcription regulation</keyword>
<evidence type="ECO:0000256" key="3">
    <source>
        <dbReference type="ARBA" id="ARBA00023163"/>
    </source>
</evidence>
<dbReference type="EMBL" id="CZQA01000001">
    <property type="protein sequence ID" value="CUS34042.1"/>
    <property type="molecule type" value="Genomic_DNA"/>
</dbReference>
<dbReference type="InterPro" id="IPR001845">
    <property type="entry name" value="HTH_ArsR_DNA-bd_dom"/>
</dbReference>
<accession>A0A0S4LBA1</accession>
<organism evidence="5 6">
    <name type="scientific">Candidatus Nitrospira nitrosa</name>
    <dbReference type="NCBI Taxonomy" id="1742972"/>
    <lineage>
        <taxon>Bacteria</taxon>
        <taxon>Pseudomonadati</taxon>
        <taxon>Nitrospirota</taxon>
        <taxon>Nitrospiria</taxon>
        <taxon>Nitrospirales</taxon>
        <taxon>Nitrospiraceae</taxon>
        <taxon>Nitrospira</taxon>
    </lineage>
</organism>
<dbReference type="AlphaFoldDB" id="A0A0S4LBA1"/>
<dbReference type="SUPFAM" id="SSF46785">
    <property type="entry name" value="Winged helix' DNA-binding domain"/>
    <property type="match status" value="1"/>
</dbReference>
<dbReference type="SMART" id="SM00418">
    <property type="entry name" value="HTH_ARSR"/>
    <property type="match status" value="1"/>
</dbReference>
<dbReference type="PROSITE" id="PS50987">
    <property type="entry name" value="HTH_ARSR_2"/>
    <property type="match status" value="1"/>
</dbReference>
<protein>
    <submittedName>
        <fullName evidence="5">Transcriptional regulator, ArsR family, ArsR2</fullName>
    </submittedName>
</protein>
<feature type="domain" description="HTH arsR-type" evidence="4">
    <location>
        <begin position="1"/>
        <end position="95"/>
    </location>
</feature>
<evidence type="ECO:0000256" key="2">
    <source>
        <dbReference type="ARBA" id="ARBA00023125"/>
    </source>
</evidence>
<dbReference type="RefSeq" id="WP_090745803.1">
    <property type="nucleotide sequence ID" value="NZ_CZQA01000001.1"/>
</dbReference>
<reference evidence="5 6" key="1">
    <citation type="submission" date="2015-10" db="EMBL/GenBank/DDBJ databases">
        <authorList>
            <person name="Gilbert D.G."/>
        </authorList>
    </citation>
    <scope>NUCLEOTIDE SEQUENCE [LARGE SCALE GENOMIC DNA]</scope>
    <source>
        <strain evidence="5">COMA1</strain>
    </source>
</reference>
<dbReference type="Gene3D" id="1.10.10.10">
    <property type="entry name" value="Winged helix-like DNA-binding domain superfamily/Winged helix DNA-binding domain"/>
    <property type="match status" value="1"/>
</dbReference>
<dbReference type="GO" id="GO:0003700">
    <property type="term" value="F:DNA-binding transcription factor activity"/>
    <property type="evidence" value="ECO:0007669"/>
    <property type="project" value="InterPro"/>
</dbReference>
<keyword evidence="6" id="KW-1185">Reference proteome</keyword>
<proteinExistence type="predicted"/>
<evidence type="ECO:0000256" key="1">
    <source>
        <dbReference type="ARBA" id="ARBA00023015"/>
    </source>
</evidence>
<dbReference type="GO" id="GO:0003677">
    <property type="term" value="F:DNA binding"/>
    <property type="evidence" value="ECO:0007669"/>
    <property type="project" value="UniProtKB-KW"/>
</dbReference>
<keyword evidence="3" id="KW-0804">Transcription</keyword>
<dbReference type="Proteomes" id="UP000199032">
    <property type="component" value="Unassembled WGS sequence"/>
</dbReference>
<evidence type="ECO:0000313" key="6">
    <source>
        <dbReference type="Proteomes" id="UP000199032"/>
    </source>
</evidence>
<dbReference type="Pfam" id="PF12840">
    <property type="entry name" value="HTH_20"/>
    <property type="match status" value="1"/>
</dbReference>
<dbReference type="InterPro" id="IPR036390">
    <property type="entry name" value="WH_DNA-bd_sf"/>
</dbReference>
<dbReference type="NCBIfam" id="NF033788">
    <property type="entry name" value="HTH_metalloreg"/>
    <property type="match status" value="1"/>
</dbReference>
<gene>
    <name evidence="5" type="primary">arsR</name>
    <name evidence="5" type="ORF">COMA1_11486</name>
</gene>
<keyword evidence="2" id="KW-0238">DNA-binding</keyword>
<dbReference type="InterPro" id="IPR011991">
    <property type="entry name" value="ArsR-like_HTH"/>
</dbReference>
<dbReference type="PANTHER" id="PTHR43132">
    <property type="entry name" value="ARSENICAL RESISTANCE OPERON REPRESSOR ARSR-RELATED"/>
    <property type="match status" value="1"/>
</dbReference>
<dbReference type="CDD" id="cd00090">
    <property type="entry name" value="HTH_ARSR"/>
    <property type="match status" value="1"/>
</dbReference>
<evidence type="ECO:0000313" key="5">
    <source>
        <dbReference type="EMBL" id="CUS34042.1"/>
    </source>
</evidence>
<dbReference type="InterPro" id="IPR051011">
    <property type="entry name" value="Metal_resp_trans_reg"/>
</dbReference>
<sequence length="125" mass="14072">MDTNDAVVAFGALSQETRLRVFRLLVEHGRDGAAAGVLSETLGIPHNTLSFHLAQMSHAGLVLSRREGRSIIYRANFEFFTDLIRYMVKDCCRMEFASIREDKKRGCSVIEMPTCCTPSRKEKTS</sequence>